<accession>A0A543CX56</accession>
<name>A0A543CX56_9PSEU</name>
<protein>
    <submittedName>
        <fullName evidence="1">Phage/plasmid-like protein (TIGR03299 family)</fullName>
    </submittedName>
</protein>
<dbReference type="InterPro" id="IPR017686">
    <property type="entry name" value="Phg/plasmid-like_prot"/>
</dbReference>
<proteinExistence type="predicted"/>
<dbReference type="EMBL" id="VFPA01000009">
    <property type="protein sequence ID" value="TQM01695.1"/>
    <property type="molecule type" value="Genomic_DNA"/>
</dbReference>
<dbReference type="InterPro" id="IPR026325">
    <property type="entry name" value="DUF932"/>
</dbReference>
<dbReference type="OrthoDB" id="576140at2"/>
<dbReference type="Pfam" id="PF06067">
    <property type="entry name" value="DUF932"/>
    <property type="match status" value="1"/>
</dbReference>
<evidence type="ECO:0000313" key="2">
    <source>
        <dbReference type="Proteomes" id="UP000315677"/>
    </source>
</evidence>
<dbReference type="RefSeq" id="WP_142065352.1">
    <property type="nucleotide sequence ID" value="NZ_VFPA01000009.1"/>
</dbReference>
<dbReference type="Proteomes" id="UP000315677">
    <property type="component" value="Unassembled WGS sequence"/>
</dbReference>
<keyword evidence="2" id="KW-1185">Reference proteome</keyword>
<dbReference type="NCBIfam" id="TIGR03299">
    <property type="entry name" value="LGT_TIGR03299"/>
    <property type="match status" value="1"/>
</dbReference>
<comment type="caution">
    <text evidence="1">The sequence shown here is derived from an EMBL/GenBank/DDBJ whole genome shotgun (WGS) entry which is preliminary data.</text>
</comment>
<sequence>MSALGNTEMLAPADPRRRSAWAQLGTDVAGTGSAHEALVAAGLAGWNIRKLDMSGTDLTEHGVTTLTNPDKVMLVYTDADSGQTRYLSTVGRTYGVHQNEAGAAVLDALVAESGARGTGFAGAIEDGRKTFVTIELPQLMRVDGVDALQLHLVVFNAHDGDSAFRVMIVPFRPFCANQLNIAIARRVNSVAIRHTRNSKINVADIRGKLGLLYDYSTAFEAQAQRMIRTAMSSHEFADLIREIWPVTDDASIRTINNAHRRTEALTTLWGSAQTQAPIRGTRWAALQAITEYLDHHAPAANHDVRARRVLVGDHIAHRKQATYDLLAA</sequence>
<dbReference type="AlphaFoldDB" id="A0A543CX56"/>
<reference evidence="1 2" key="1">
    <citation type="submission" date="2019-06" db="EMBL/GenBank/DDBJ databases">
        <title>Sequencing the genomes of 1000 actinobacteria strains.</title>
        <authorList>
            <person name="Klenk H.-P."/>
        </authorList>
    </citation>
    <scope>NUCLEOTIDE SEQUENCE [LARGE SCALE GENOMIC DNA]</scope>
    <source>
        <strain evidence="1 2">DSM 45301</strain>
    </source>
</reference>
<evidence type="ECO:0000313" key="1">
    <source>
        <dbReference type="EMBL" id="TQM01695.1"/>
    </source>
</evidence>
<organism evidence="1 2">
    <name type="scientific">Pseudonocardia kunmingensis</name>
    <dbReference type="NCBI Taxonomy" id="630975"/>
    <lineage>
        <taxon>Bacteria</taxon>
        <taxon>Bacillati</taxon>
        <taxon>Actinomycetota</taxon>
        <taxon>Actinomycetes</taxon>
        <taxon>Pseudonocardiales</taxon>
        <taxon>Pseudonocardiaceae</taxon>
        <taxon>Pseudonocardia</taxon>
    </lineage>
</organism>
<gene>
    <name evidence="1" type="ORF">FB558_8596</name>
</gene>